<keyword evidence="1" id="KW-0805">Transcription regulation</keyword>
<reference evidence="7 8" key="1">
    <citation type="submission" date="2022-03" db="EMBL/GenBank/DDBJ databases">
        <title>Sinomonas sp. isolated from a soil.</title>
        <authorList>
            <person name="Han J."/>
            <person name="Kim D.-U."/>
        </authorList>
    </citation>
    <scope>NUCLEOTIDE SEQUENCE [LARGE SCALE GENOMIC DNA]</scope>
    <source>
        <strain evidence="7 8">5-5</strain>
    </source>
</reference>
<dbReference type="InterPro" id="IPR050707">
    <property type="entry name" value="HTH_MetabolicPath_Reg"/>
</dbReference>
<evidence type="ECO:0000313" key="8">
    <source>
        <dbReference type="Proteomes" id="UP001202922"/>
    </source>
</evidence>
<dbReference type="InterPro" id="IPR036390">
    <property type="entry name" value="WH_DNA-bd_sf"/>
</dbReference>
<gene>
    <name evidence="7" type="ORF">L0M17_01445</name>
</gene>
<accession>A0ABS9TW67</accession>
<dbReference type="Pfam" id="PF01614">
    <property type="entry name" value="IclR_C"/>
    <property type="match status" value="1"/>
</dbReference>
<keyword evidence="3" id="KW-0804">Transcription</keyword>
<keyword evidence="4" id="KW-0175">Coiled coil</keyword>
<evidence type="ECO:0000256" key="2">
    <source>
        <dbReference type="ARBA" id="ARBA00023125"/>
    </source>
</evidence>
<feature type="domain" description="IclR-ED" evidence="6">
    <location>
        <begin position="74"/>
        <end position="255"/>
    </location>
</feature>
<dbReference type="Gene3D" id="3.30.450.40">
    <property type="match status" value="1"/>
</dbReference>
<dbReference type="Pfam" id="PF09339">
    <property type="entry name" value="HTH_IclR"/>
    <property type="match status" value="1"/>
</dbReference>
<comment type="caution">
    <text evidence="7">The sequence shown here is derived from an EMBL/GenBank/DDBJ whole genome shotgun (WGS) entry which is preliminary data.</text>
</comment>
<dbReference type="PROSITE" id="PS51077">
    <property type="entry name" value="HTH_ICLR"/>
    <property type="match status" value="1"/>
</dbReference>
<protein>
    <submittedName>
        <fullName evidence="7">IclR family transcriptional regulator</fullName>
    </submittedName>
</protein>
<evidence type="ECO:0000256" key="3">
    <source>
        <dbReference type="ARBA" id="ARBA00023163"/>
    </source>
</evidence>
<evidence type="ECO:0000259" key="5">
    <source>
        <dbReference type="PROSITE" id="PS51077"/>
    </source>
</evidence>
<keyword evidence="8" id="KW-1185">Reference proteome</keyword>
<dbReference type="SUPFAM" id="SSF55781">
    <property type="entry name" value="GAF domain-like"/>
    <property type="match status" value="1"/>
</dbReference>
<dbReference type="Gene3D" id="1.10.10.10">
    <property type="entry name" value="Winged helix-like DNA-binding domain superfamily/Winged helix DNA-binding domain"/>
    <property type="match status" value="1"/>
</dbReference>
<dbReference type="Proteomes" id="UP001202922">
    <property type="component" value="Unassembled WGS sequence"/>
</dbReference>
<sequence>MADDAAGQERSTMRSVERAFDVVDLLSDSGRPLRLAEVARGAGLHIATAQRILRVLERRNYVVQDSAGYSVGAAALAAAHSFLVGNHLVLTATPVLQELAAALGLTASLSVRVGAARVMAARVEGASPLRYQLPVGGRLPLHLGAGKVFLAYMDEAARDEVLAGMEKVETAGGSAIPMDEYVSLLEGIAATGYAVSRNERVVGAVSVSAPVRSRDAGELLGVVQVSGREEDLEDRLAEATREVLNAAASIAARMR</sequence>
<dbReference type="SUPFAM" id="SSF46785">
    <property type="entry name" value="Winged helix' DNA-binding domain"/>
    <property type="match status" value="1"/>
</dbReference>
<evidence type="ECO:0000256" key="4">
    <source>
        <dbReference type="SAM" id="Coils"/>
    </source>
</evidence>
<dbReference type="InterPro" id="IPR014757">
    <property type="entry name" value="Tscrpt_reg_IclR_C"/>
</dbReference>
<feature type="domain" description="HTH iclR-type" evidence="5">
    <location>
        <begin position="13"/>
        <end position="73"/>
    </location>
</feature>
<evidence type="ECO:0000313" key="7">
    <source>
        <dbReference type="EMBL" id="MCH6468661.1"/>
    </source>
</evidence>
<dbReference type="InterPro" id="IPR036388">
    <property type="entry name" value="WH-like_DNA-bd_sf"/>
</dbReference>
<evidence type="ECO:0000259" key="6">
    <source>
        <dbReference type="PROSITE" id="PS51078"/>
    </source>
</evidence>
<dbReference type="SMART" id="SM00346">
    <property type="entry name" value="HTH_ICLR"/>
    <property type="match status" value="1"/>
</dbReference>
<dbReference type="EMBL" id="JAKZBV010000001">
    <property type="protein sequence ID" value="MCH6468661.1"/>
    <property type="molecule type" value="Genomic_DNA"/>
</dbReference>
<dbReference type="PANTHER" id="PTHR30136:SF35">
    <property type="entry name" value="HTH-TYPE TRANSCRIPTIONAL REGULATOR RV1719"/>
    <property type="match status" value="1"/>
</dbReference>
<keyword evidence="2" id="KW-0238">DNA-binding</keyword>
<dbReference type="InterPro" id="IPR005471">
    <property type="entry name" value="Tscrpt_reg_IclR_N"/>
</dbReference>
<dbReference type="PANTHER" id="PTHR30136">
    <property type="entry name" value="HELIX-TURN-HELIX TRANSCRIPTIONAL REGULATOR, ICLR FAMILY"/>
    <property type="match status" value="1"/>
</dbReference>
<name>A0ABS9TW67_9MICC</name>
<organism evidence="7 8">
    <name type="scientific">Sinomonas terrae</name>
    <dbReference type="NCBI Taxonomy" id="2908838"/>
    <lineage>
        <taxon>Bacteria</taxon>
        <taxon>Bacillati</taxon>
        <taxon>Actinomycetota</taxon>
        <taxon>Actinomycetes</taxon>
        <taxon>Micrococcales</taxon>
        <taxon>Micrococcaceae</taxon>
        <taxon>Sinomonas</taxon>
    </lineage>
</organism>
<evidence type="ECO:0000256" key="1">
    <source>
        <dbReference type="ARBA" id="ARBA00023015"/>
    </source>
</evidence>
<dbReference type="InterPro" id="IPR029016">
    <property type="entry name" value="GAF-like_dom_sf"/>
</dbReference>
<dbReference type="PROSITE" id="PS51078">
    <property type="entry name" value="ICLR_ED"/>
    <property type="match status" value="1"/>
</dbReference>
<feature type="coiled-coil region" evidence="4">
    <location>
        <begin position="222"/>
        <end position="249"/>
    </location>
</feature>
<dbReference type="RefSeq" id="WP_241050572.1">
    <property type="nucleotide sequence ID" value="NZ_JAKZBV010000001.1"/>
</dbReference>
<proteinExistence type="predicted"/>